<evidence type="ECO:0000313" key="2">
    <source>
        <dbReference type="Proteomes" id="UP000024635"/>
    </source>
</evidence>
<organism evidence="1 2">
    <name type="scientific">Ancylostoma ceylanicum</name>
    <dbReference type="NCBI Taxonomy" id="53326"/>
    <lineage>
        <taxon>Eukaryota</taxon>
        <taxon>Metazoa</taxon>
        <taxon>Ecdysozoa</taxon>
        <taxon>Nematoda</taxon>
        <taxon>Chromadorea</taxon>
        <taxon>Rhabditida</taxon>
        <taxon>Rhabditina</taxon>
        <taxon>Rhabditomorpha</taxon>
        <taxon>Strongyloidea</taxon>
        <taxon>Ancylostomatidae</taxon>
        <taxon>Ancylostomatinae</taxon>
        <taxon>Ancylostoma</taxon>
    </lineage>
</organism>
<keyword evidence="2" id="KW-1185">Reference proteome</keyword>
<dbReference type="EMBL" id="JARK01000205">
    <property type="protein sequence ID" value="EYC40595.1"/>
    <property type="molecule type" value="Genomic_DNA"/>
</dbReference>
<evidence type="ECO:0000313" key="1">
    <source>
        <dbReference type="EMBL" id="EYC40595.1"/>
    </source>
</evidence>
<sequence>MATDVRLTVLVKKIDRMCVRFLSVAAAESRRDLYDPLTFSMLSSHLSSRSRRNFAVTESVYPFEKNSRLFAVPTLAVLLPCRIAYAKL</sequence>
<comment type="caution">
    <text evidence="1">The sequence shown here is derived from an EMBL/GenBank/DDBJ whole genome shotgun (WGS) entry which is preliminary data.</text>
</comment>
<gene>
    <name evidence="1" type="primary">Acey_s0605.g573</name>
    <name evidence="1" type="ORF">Y032_0605g573</name>
</gene>
<accession>A0A016WLT8</accession>
<dbReference type="Proteomes" id="UP000024635">
    <property type="component" value="Unassembled WGS sequence"/>
</dbReference>
<reference evidence="2" key="1">
    <citation type="journal article" date="2015" name="Nat. Genet.">
        <title>The genome and transcriptome of the zoonotic hookworm Ancylostoma ceylanicum identify infection-specific gene families.</title>
        <authorList>
            <person name="Schwarz E.M."/>
            <person name="Hu Y."/>
            <person name="Antoshechkin I."/>
            <person name="Miller M.M."/>
            <person name="Sternberg P.W."/>
            <person name="Aroian R.V."/>
        </authorList>
    </citation>
    <scope>NUCLEOTIDE SEQUENCE</scope>
    <source>
        <strain evidence="2">HY135</strain>
    </source>
</reference>
<dbReference type="AlphaFoldDB" id="A0A016WLT8"/>
<protein>
    <submittedName>
        <fullName evidence="1">Uncharacterized protein</fullName>
    </submittedName>
</protein>
<dbReference type="OrthoDB" id="5865092at2759"/>
<proteinExistence type="predicted"/>
<name>A0A016WLT8_9BILA</name>